<organism evidence="2 3">
    <name type="scientific">Gymnopilus dilepis</name>
    <dbReference type="NCBI Taxonomy" id="231916"/>
    <lineage>
        <taxon>Eukaryota</taxon>
        <taxon>Fungi</taxon>
        <taxon>Dikarya</taxon>
        <taxon>Basidiomycota</taxon>
        <taxon>Agaricomycotina</taxon>
        <taxon>Agaricomycetes</taxon>
        <taxon>Agaricomycetidae</taxon>
        <taxon>Agaricales</taxon>
        <taxon>Agaricineae</taxon>
        <taxon>Hymenogastraceae</taxon>
        <taxon>Gymnopilus</taxon>
    </lineage>
</organism>
<protein>
    <submittedName>
        <fullName evidence="2">Uncharacterized protein</fullName>
    </submittedName>
</protein>
<dbReference type="InParanoid" id="A0A409Y1Y4"/>
<feature type="compositionally biased region" description="Polar residues" evidence="1">
    <location>
        <begin position="12"/>
        <end position="21"/>
    </location>
</feature>
<accession>A0A409Y1Y4</accession>
<gene>
    <name evidence="2" type="ORF">CVT26_006429</name>
</gene>
<proteinExistence type="predicted"/>
<dbReference type="Proteomes" id="UP000284706">
    <property type="component" value="Unassembled WGS sequence"/>
</dbReference>
<reference evidence="2 3" key="1">
    <citation type="journal article" date="2018" name="Evol. Lett.">
        <title>Horizontal gene cluster transfer increased hallucinogenic mushroom diversity.</title>
        <authorList>
            <person name="Reynolds H.T."/>
            <person name="Vijayakumar V."/>
            <person name="Gluck-Thaler E."/>
            <person name="Korotkin H.B."/>
            <person name="Matheny P.B."/>
            <person name="Slot J.C."/>
        </authorList>
    </citation>
    <scope>NUCLEOTIDE SEQUENCE [LARGE SCALE GENOMIC DNA]</scope>
    <source>
        <strain evidence="2 3">SRW20</strain>
    </source>
</reference>
<keyword evidence="3" id="KW-1185">Reference proteome</keyword>
<feature type="region of interest" description="Disordered" evidence="1">
    <location>
        <begin position="1"/>
        <end position="46"/>
    </location>
</feature>
<name>A0A409Y1Y4_9AGAR</name>
<feature type="non-terminal residue" evidence="2">
    <location>
        <position position="101"/>
    </location>
</feature>
<dbReference type="EMBL" id="NHYE01001306">
    <property type="protein sequence ID" value="PPQ96973.1"/>
    <property type="molecule type" value="Genomic_DNA"/>
</dbReference>
<dbReference type="AlphaFoldDB" id="A0A409Y1Y4"/>
<sequence length="101" mass="11491">MSDSGKEEVAVQNDSLNSSSHEAIEDKSTFIAEHPPPLPPHHEGHRQSYGFPINYKRVKDAVYFLRGTPEDIDLPYLSDYEALFWFLDFIQQETGCTLGFA</sequence>
<evidence type="ECO:0000313" key="2">
    <source>
        <dbReference type="EMBL" id="PPQ96973.1"/>
    </source>
</evidence>
<evidence type="ECO:0000313" key="3">
    <source>
        <dbReference type="Proteomes" id="UP000284706"/>
    </source>
</evidence>
<evidence type="ECO:0000256" key="1">
    <source>
        <dbReference type="SAM" id="MobiDB-lite"/>
    </source>
</evidence>
<comment type="caution">
    <text evidence="2">The sequence shown here is derived from an EMBL/GenBank/DDBJ whole genome shotgun (WGS) entry which is preliminary data.</text>
</comment>